<reference evidence="1 2" key="1">
    <citation type="submission" date="2021-10" db="EMBL/GenBank/DDBJ databases">
        <title>Streptomyces sp. strain SMC 277, a novel streptomycete isolated from soil.</title>
        <authorList>
            <person name="Chanama M."/>
        </authorList>
    </citation>
    <scope>NUCLEOTIDE SEQUENCE [LARGE SCALE GENOMIC DNA]</scope>
    <source>
        <strain evidence="1 2">SMC 277</strain>
    </source>
</reference>
<keyword evidence="2" id="KW-1185">Reference proteome</keyword>
<dbReference type="RefSeq" id="WP_226727544.1">
    <property type="nucleotide sequence ID" value="NZ_JAJAUY010000050.1"/>
</dbReference>
<dbReference type="CDD" id="cd09729">
    <property type="entry name" value="Cse1_I-E"/>
    <property type="match status" value="1"/>
</dbReference>
<name>A0ABS8B7T9_9ACTN</name>
<dbReference type="NCBIfam" id="TIGR02547">
    <property type="entry name" value="casA_cse1"/>
    <property type="match status" value="1"/>
</dbReference>
<comment type="caution">
    <text evidence="1">The sequence shown here is derived from an EMBL/GenBank/DDBJ whole genome shotgun (WGS) entry which is preliminary data.</text>
</comment>
<gene>
    <name evidence="1" type="primary">casA</name>
    <name evidence="1" type="ORF">LG632_14935</name>
</gene>
<accession>A0ABS8B7T9</accession>
<dbReference type="InterPro" id="IPR013381">
    <property type="entry name" value="CRISPR-assoc_prot_Cse1"/>
</dbReference>
<organism evidence="1 2">
    <name type="scientific">Streptomyces antimicrobicus</name>
    <dbReference type="NCBI Taxonomy" id="2883108"/>
    <lineage>
        <taxon>Bacteria</taxon>
        <taxon>Bacillati</taxon>
        <taxon>Actinomycetota</taxon>
        <taxon>Actinomycetes</taxon>
        <taxon>Kitasatosporales</taxon>
        <taxon>Streptomycetaceae</taxon>
        <taxon>Streptomyces</taxon>
    </lineage>
</organism>
<evidence type="ECO:0000313" key="2">
    <source>
        <dbReference type="Proteomes" id="UP001199054"/>
    </source>
</evidence>
<dbReference type="EMBL" id="JAJAUY010000050">
    <property type="protein sequence ID" value="MCB5180674.1"/>
    <property type="molecule type" value="Genomic_DNA"/>
</dbReference>
<proteinExistence type="predicted"/>
<dbReference type="Pfam" id="PF09481">
    <property type="entry name" value="CRISPR_Cse1"/>
    <property type="match status" value="1"/>
</dbReference>
<dbReference type="Proteomes" id="UP001199054">
    <property type="component" value="Unassembled WGS sequence"/>
</dbReference>
<evidence type="ECO:0000313" key="1">
    <source>
        <dbReference type="EMBL" id="MCB5180674.1"/>
    </source>
</evidence>
<sequence length="523" mass="57848">MPGGLYSLIDEPWIPVRWRAGVSGDRSAERVGLREVLTRSQDIAGLAVADAPAHAALLRVLYALTARVTGLDAGGPDWSDRRLDVLELGRLPAGRSGRKQPGVDGYFTEWRQRFFVFDPVGGRPWMQDARLAEQCDAGNTAGVNKLMVTRPAGNNHAWFRHGSDARPDLPTVGEAVLNLLVWHYWGPSGRCSAREVGGVKTASAVAGPLRTALSYHPEGESLFETLLAGLVPPRSAERRERDLCPWEWEELPDPDGAPLLPQGPCSRLTACSQHALLLVPDEEGRHVADAYITWAYRAGRMPRDDDFVIWQTSQQGNRYPRPADARRGLWRDLDALLLLKPSGSAQPVRPAVFRTAQEISERLRVRALGFDQDGQAKDVQFVDASTPTVFDLVEERAPRTAPAVGRLRSLGELFGWRLERAVKRAWTAYVDDPKADPGTWVGEAAGRYWPQAEAQFWRRFAGLDRDGVLDDAGLDVAEARKSFLRLAEEAYEAVTDTVIRTQRGAKAVSEARIELYGGARKPK</sequence>
<protein>
    <submittedName>
        <fullName evidence="1">Type I-E CRISPR-associated protein Cse1/CasA</fullName>
    </submittedName>
</protein>